<dbReference type="GeneID" id="26374013"/>
<dbReference type="InterPro" id="IPR006824">
    <property type="entry name" value="DNA_helicase_Baculovir"/>
</dbReference>
<proteinExistence type="predicted"/>
<keyword evidence="1" id="KW-0547">Nucleotide-binding</keyword>
<dbReference type="EMBL" id="KP296186">
    <property type="protein sequence ID" value="AKN80741.1"/>
    <property type="molecule type" value="Genomic_DNA"/>
</dbReference>
<dbReference type="GO" id="GO:0003678">
    <property type="term" value="F:DNA helicase activity"/>
    <property type="evidence" value="ECO:0007669"/>
    <property type="project" value="InterPro"/>
</dbReference>
<accession>A0A0R7EYS1</accession>
<dbReference type="RefSeq" id="YP_009182280.1">
    <property type="nucleotide sequence ID" value="NC_028491.1"/>
</dbReference>
<keyword evidence="1" id="KW-0347">Helicase</keyword>
<organism evidence="1 2">
    <name type="scientific">Diatraea saccharalis granulovirus</name>
    <dbReference type="NCBI Taxonomy" id="1675862"/>
    <lineage>
        <taxon>Viruses</taxon>
        <taxon>Viruses incertae sedis</taxon>
        <taxon>Naldaviricetes</taxon>
        <taxon>Lefavirales</taxon>
        <taxon>Baculoviridae</taxon>
        <taxon>Betabaculovirus</taxon>
        <taxon>Betabaculovirus disaccharalis</taxon>
    </lineage>
</organism>
<protein>
    <submittedName>
        <fullName evidence="1">DNA-helicase-2</fullName>
    </submittedName>
</protein>
<keyword evidence="1" id="KW-0067">ATP-binding</keyword>
<reference evidence="1 2" key="1">
    <citation type="journal article" date="2015" name="J. Virol.">
        <title>A betabaculovirus-encoded gp64 homolog is a functional envelope fusion protein.</title>
        <authorList>
            <person name="Ardisson-Araujo D.M."/>
            <person name="Melo F.L."/>
            <person name="Clem R.J."/>
            <person name="Wolff J.L."/>
            <person name="Ribeiro B.M."/>
        </authorList>
    </citation>
    <scope>NUCLEOTIDE SEQUENCE [LARGE SCALE GENOMIC DNA]</scope>
    <source>
        <strain evidence="1 2">Parana-2009</strain>
    </source>
</reference>
<keyword evidence="1" id="KW-0378">Hydrolase</keyword>
<dbReference type="Proteomes" id="UP000203433">
    <property type="component" value="Segment"/>
</dbReference>
<dbReference type="GO" id="GO:0019079">
    <property type="term" value="P:viral genome replication"/>
    <property type="evidence" value="ECO:0007669"/>
    <property type="project" value="InterPro"/>
</dbReference>
<keyword evidence="2" id="KW-1185">Reference proteome</keyword>
<dbReference type="Pfam" id="PF04735">
    <property type="entry name" value="Baculo_helicase"/>
    <property type="match status" value="1"/>
</dbReference>
<sequence>MSIDDIMKSYKSSDTIESTSLHYWYFENDDAHVVRRECRDVSFLVKMFEQTNDTPHTWSMIGNYYNTKVKPFLPRADYARLNPHLFNFCNLRGETTSKSVCVGEYIIWPDVSVNFLGWMIYLYINENYRLSTRIPLFNHIKLGPINLITDNKSGICLDISCKMYNEDGEIVFANTSTEPSTQVFTVKINEGELKVVFGKDYVISKSRVWLDYLINDDRVERCDFYQEFDFICESIDFDKLRWLGEERCPRPPQPIIEEEVMRDMITPCSNFEQKFVFMIDTCLKLINDSMIEKCPPAMVCSDDILNFYLKISHYSTFYILLSSLWQFCEASITMYNQYTLEDILFFVKYVCFRVEGGEEVFIDNLVYFSSKSIAQNFMNSLCFFVNPTNGSNVFFDSVSSYFVIHLAIYHKTESWTVTNSTVLKTEVDVKIKSDGFFKKLKVGKNDYIFNGHIYENYKNKKEHSIASLYDGCPEVAVEELVFNRIFNFYMTQEGMFDVCKKIYREPCPFIVMSTLRKNYITKSQVYIEKDTFKRLWSSINVDLNLFKVYHARKFLTDFKVITDNLKDCVVLNNQVLREEFEGKWKDTISWLLEYKATDIIIMMIKLDLDQPIKNIISLPVDVDLMGLQVAFVAHLLWPGSKAEIFFWSLLCNTYQDYEDWLEGFEFDDFINLDLFNSKKHIIEGIHRFLHDIDYDEENVLDRVKEIIDNTRNISNNEKKRRYESKRIIKCVGDEYNKFKRLVEEYDVWTDALIEYRQNENMYEWLTRFYIRIFLKGTKHDNLLQSVVEGYSYFRVFTNFHCNNSKALINFCASLAIPVDEEKLGIVLSSKPNCGKSSLWELLSKTILVYKQDKEEYKHNKNERDEKVKLYESQLYVMNEAQKFSKAYLKTNIDKGRSDSVRCNYSVMEKYNISFKVLVCNNEDDKIFVKDGYDKACSTRIGQMYFDHFFDPDVKEFSGSVYEHHVKKRYYEMRDINTKLVSSVKEFLSNVLKYNCNPVDGQIYYRHILENDNTYKHNKKCLYIYNTTLEALLYVLNVSKCRGATEVSEESVFDLIKNAQPYVTQMLHYCMRKNVTVEGLNAEFKRKFNNPKFYNADTKTYKNLNIASNEKQFRQFAPRFKANVDEDV</sequence>
<gene>
    <name evidence="1" type="primary">DNA-helicase-1</name>
</gene>
<evidence type="ECO:0000313" key="2">
    <source>
        <dbReference type="Proteomes" id="UP000203433"/>
    </source>
</evidence>
<dbReference type="OrthoDB" id="566at10239"/>
<dbReference type="KEGG" id="vg:26374013"/>
<evidence type="ECO:0000313" key="1">
    <source>
        <dbReference type="EMBL" id="AKN80741.1"/>
    </source>
</evidence>
<name>A0A0R7EYS1_9BBAC</name>